<evidence type="ECO:0000259" key="4">
    <source>
        <dbReference type="Pfam" id="PF01494"/>
    </source>
</evidence>
<evidence type="ECO:0000313" key="5">
    <source>
        <dbReference type="EMBL" id="KAK5107149.1"/>
    </source>
</evidence>
<name>A0AAN7T800_9PEZI</name>
<evidence type="ECO:0000313" key="6">
    <source>
        <dbReference type="Proteomes" id="UP001310890"/>
    </source>
</evidence>
<reference evidence="5" key="1">
    <citation type="submission" date="2023-08" db="EMBL/GenBank/DDBJ databases">
        <title>Black Yeasts Isolated from many extreme environments.</title>
        <authorList>
            <person name="Coleine C."/>
            <person name="Stajich J.E."/>
            <person name="Selbmann L."/>
        </authorList>
    </citation>
    <scope>NUCLEOTIDE SEQUENCE</scope>
    <source>
        <strain evidence="5">CCFEE 5401</strain>
    </source>
</reference>
<dbReference type="Pfam" id="PF01494">
    <property type="entry name" value="FAD_binding_3"/>
    <property type="match status" value="2"/>
</dbReference>
<dbReference type="PANTHER" id="PTHR43476">
    <property type="entry name" value="3-(3-HYDROXY-PHENYL)PROPIONATE/3-HYDROXYCINNAMIC ACID HYDROXYLASE"/>
    <property type="match status" value="1"/>
</dbReference>
<dbReference type="InterPro" id="IPR036188">
    <property type="entry name" value="FAD/NAD-bd_sf"/>
</dbReference>
<feature type="domain" description="FAD-binding" evidence="4">
    <location>
        <begin position="318"/>
        <end position="375"/>
    </location>
</feature>
<evidence type="ECO:0000256" key="1">
    <source>
        <dbReference type="ARBA" id="ARBA00022630"/>
    </source>
</evidence>
<dbReference type="AlphaFoldDB" id="A0AAN7T800"/>
<comment type="caution">
    <text evidence="5">The sequence shown here is derived from an EMBL/GenBank/DDBJ whole genome shotgun (WGS) entry which is preliminary data.</text>
</comment>
<keyword evidence="2" id="KW-0274">FAD</keyword>
<keyword evidence="3" id="KW-0560">Oxidoreductase</keyword>
<proteinExistence type="predicted"/>
<evidence type="ECO:0000256" key="3">
    <source>
        <dbReference type="ARBA" id="ARBA00023002"/>
    </source>
</evidence>
<evidence type="ECO:0000256" key="2">
    <source>
        <dbReference type="ARBA" id="ARBA00022827"/>
    </source>
</evidence>
<accession>A0AAN7T800</accession>
<dbReference type="Gene3D" id="3.50.50.60">
    <property type="entry name" value="FAD/NAD(P)-binding domain"/>
    <property type="match status" value="2"/>
</dbReference>
<dbReference type="InterPro" id="IPR002938">
    <property type="entry name" value="FAD-bd"/>
</dbReference>
<dbReference type="PRINTS" id="PR00420">
    <property type="entry name" value="RNGMNOXGNASE"/>
</dbReference>
<sequence length="633" mass="70962">MESVETTNIVICGCGPTGAMLSAMLGRLGVHNIVLDREPGITTDPRGIALDEEGIRLLQSLGLYEATCKEIGSCMGKFNFVGGIHNNLTANPFLTMDYSTSEGGTGHVGFICHKQPILEKHLRSAMDKTSKCDLRVSSTVTSISEDDDWVYTSYTTADGSQKTVRSKFTVGADGKTGFVRKKYLEPRGVILQQASLTSYKEVWVALNWQLSLPTPDTHPRFPLWSLGYTPEQVYDLFFPCDFRFLCNPERPAVCGRFGLPDDRLWRFEFVVKKDEDGNNMSSPEMIEKVVWPYITHPGSRYGLKEPVRFPQDCINSLRSRPFTFSARSANIWALNRVILAGDSAHVFPPFGGQGIASGFRDASALAWRLALLTGRPSPSFRSQINHEPVLKAWYLERKQQLNRSIAATVANGAFVTESNPMKIFVRDWWLWFQNLIPSWRRWHEAGPRRDGMVCYLWNDDLAFLPTGGMCFPQVYCRDVMVLNAGLRFTDDVIFAPEKKASFQIVVLLDRVDEVEDARMNLARLDALSGGLASGDEATFVVHDIAAPSPIDLKLDGLQSVVRVATGGEFAADEKMCGGRPEPKYYNELRIKRDMQGWKYIILRQDRFVFATCADREGLERAVGEITRILGIDS</sequence>
<keyword evidence="1" id="KW-0285">Flavoprotein</keyword>
<dbReference type="GO" id="GO:0008688">
    <property type="term" value="F:3-(3-hydroxyphenyl)propionate hydroxylase activity"/>
    <property type="evidence" value="ECO:0007669"/>
    <property type="project" value="TreeGrafter"/>
</dbReference>
<dbReference type="EMBL" id="JAVRRL010000137">
    <property type="protein sequence ID" value="KAK5107149.1"/>
    <property type="molecule type" value="Genomic_DNA"/>
</dbReference>
<dbReference type="Proteomes" id="UP001310890">
    <property type="component" value="Unassembled WGS sequence"/>
</dbReference>
<feature type="domain" description="FAD-binding" evidence="4">
    <location>
        <begin position="7"/>
        <end position="182"/>
    </location>
</feature>
<protein>
    <recommendedName>
        <fullName evidence="4">FAD-binding domain-containing protein</fullName>
    </recommendedName>
</protein>
<dbReference type="GO" id="GO:0019622">
    <property type="term" value="P:3-(3-hydroxy)phenylpropionate catabolic process"/>
    <property type="evidence" value="ECO:0007669"/>
    <property type="project" value="TreeGrafter"/>
</dbReference>
<dbReference type="GO" id="GO:0071949">
    <property type="term" value="F:FAD binding"/>
    <property type="evidence" value="ECO:0007669"/>
    <property type="project" value="InterPro"/>
</dbReference>
<gene>
    <name evidence="5" type="ORF">LTR62_001674</name>
</gene>
<dbReference type="PANTHER" id="PTHR43476:SF3">
    <property type="entry name" value="FAD-BINDING MONOOXYGENASE"/>
    <property type="match status" value="1"/>
</dbReference>
<organism evidence="5 6">
    <name type="scientific">Meristemomyces frigidus</name>
    <dbReference type="NCBI Taxonomy" id="1508187"/>
    <lineage>
        <taxon>Eukaryota</taxon>
        <taxon>Fungi</taxon>
        <taxon>Dikarya</taxon>
        <taxon>Ascomycota</taxon>
        <taxon>Pezizomycotina</taxon>
        <taxon>Dothideomycetes</taxon>
        <taxon>Dothideomycetidae</taxon>
        <taxon>Mycosphaerellales</taxon>
        <taxon>Teratosphaeriaceae</taxon>
        <taxon>Meristemomyces</taxon>
    </lineage>
</organism>
<dbReference type="SUPFAM" id="SSF51905">
    <property type="entry name" value="FAD/NAD(P)-binding domain"/>
    <property type="match status" value="1"/>
</dbReference>
<dbReference type="InterPro" id="IPR050631">
    <property type="entry name" value="PheA/TfdB_FAD_monoxygenase"/>
</dbReference>